<protein>
    <submittedName>
        <fullName evidence="1">Uncharacterized protein</fullName>
    </submittedName>
</protein>
<dbReference type="Proteomes" id="UP000199664">
    <property type="component" value="Unassembled WGS sequence"/>
</dbReference>
<evidence type="ECO:0000313" key="1">
    <source>
        <dbReference type="EMBL" id="SEL27512.1"/>
    </source>
</evidence>
<dbReference type="AlphaFoldDB" id="A0A1H7NVH0"/>
<accession>A0A1H7NVH0</accession>
<sequence length="44" mass="4701">MTVVAVLLSRTVNDETLARQILSAAGSQIAAHAKPRGGEQERVR</sequence>
<dbReference type="EMBL" id="FOAN01000003">
    <property type="protein sequence ID" value="SEL27512.1"/>
    <property type="molecule type" value="Genomic_DNA"/>
</dbReference>
<name>A0A1H7NVH0_9HYPH</name>
<organism evidence="1 2">
    <name type="scientific">Bosea lupini</name>
    <dbReference type="NCBI Taxonomy" id="1036779"/>
    <lineage>
        <taxon>Bacteria</taxon>
        <taxon>Pseudomonadati</taxon>
        <taxon>Pseudomonadota</taxon>
        <taxon>Alphaproteobacteria</taxon>
        <taxon>Hyphomicrobiales</taxon>
        <taxon>Boseaceae</taxon>
        <taxon>Bosea</taxon>
    </lineage>
</organism>
<dbReference type="RefSeq" id="WP_280141478.1">
    <property type="nucleotide sequence ID" value="NZ_FOAN01000003.1"/>
</dbReference>
<proteinExistence type="predicted"/>
<keyword evidence="2" id="KW-1185">Reference proteome</keyword>
<reference evidence="2" key="1">
    <citation type="submission" date="2016-10" db="EMBL/GenBank/DDBJ databases">
        <authorList>
            <person name="Varghese N."/>
            <person name="Submissions S."/>
        </authorList>
    </citation>
    <scope>NUCLEOTIDE SEQUENCE [LARGE SCALE GENOMIC DNA]</scope>
    <source>
        <strain evidence="2">LMG 26383,CCUG 61248,R- 45681</strain>
    </source>
</reference>
<gene>
    <name evidence="1" type="ORF">SAMN04515666_103275</name>
</gene>
<evidence type="ECO:0000313" key="2">
    <source>
        <dbReference type="Proteomes" id="UP000199664"/>
    </source>
</evidence>